<evidence type="ECO:0000313" key="2">
    <source>
        <dbReference type="EMBL" id="SFX32771.1"/>
    </source>
</evidence>
<dbReference type="PANTHER" id="PTHR43689:SF8">
    <property type="entry name" value="ALPHA_BETA-HYDROLASES SUPERFAMILY PROTEIN"/>
    <property type="match status" value="1"/>
</dbReference>
<dbReference type="Pfam" id="PF12697">
    <property type="entry name" value="Abhydrolase_6"/>
    <property type="match status" value="1"/>
</dbReference>
<dbReference type="PANTHER" id="PTHR43689">
    <property type="entry name" value="HYDROLASE"/>
    <property type="match status" value="1"/>
</dbReference>
<keyword evidence="3" id="KW-1185">Reference proteome</keyword>
<dbReference type="InterPro" id="IPR000073">
    <property type="entry name" value="AB_hydrolase_1"/>
</dbReference>
<dbReference type="GO" id="GO:0003677">
    <property type="term" value="F:DNA binding"/>
    <property type="evidence" value="ECO:0007669"/>
    <property type="project" value="InterPro"/>
</dbReference>
<dbReference type="InterPro" id="IPR036388">
    <property type="entry name" value="WH-like_DNA-bd_sf"/>
</dbReference>
<dbReference type="Gene3D" id="3.40.50.1820">
    <property type="entry name" value="alpha/beta hydrolase"/>
    <property type="match status" value="1"/>
</dbReference>
<dbReference type="SUPFAM" id="SSF46894">
    <property type="entry name" value="C-terminal effector domain of the bipartite response regulators"/>
    <property type="match status" value="1"/>
</dbReference>
<evidence type="ECO:0000259" key="1">
    <source>
        <dbReference type="PROSITE" id="PS50043"/>
    </source>
</evidence>
<gene>
    <name evidence="2" type="ORF">SAMN02745752_01303</name>
</gene>
<reference evidence="2 3" key="1">
    <citation type="submission" date="2016-11" db="EMBL/GenBank/DDBJ databases">
        <authorList>
            <person name="Jaros S."/>
            <person name="Januszkiewicz K."/>
            <person name="Wedrychowicz H."/>
        </authorList>
    </citation>
    <scope>NUCLEOTIDE SEQUENCE [LARGE SCALE GENOMIC DNA]</scope>
    <source>
        <strain evidence="2 3">DSM 21637</strain>
    </source>
</reference>
<organism evidence="2 3">
    <name type="scientific">Marinospirillum alkaliphilum DSM 21637</name>
    <dbReference type="NCBI Taxonomy" id="1122209"/>
    <lineage>
        <taxon>Bacteria</taxon>
        <taxon>Pseudomonadati</taxon>
        <taxon>Pseudomonadota</taxon>
        <taxon>Gammaproteobacteria</taxon>
        <taxon>Oceanospirillales</taxon>
        <taxon>Oceanospirillaceae</taxon>
        <taxon>Marinospirillum</taxon>
    </lineage>
</organism>
<dbReference type="InterPro" id="IPR016032">
    <property type="entry name" value="Sig_transdc_resp-reg_C-effctor"/>
</dbReference>
<dbReference type="SUPFAM" id="SSF53474">
    <property type="entry name" value="alpha/beta-Hydrolases"/>
    <property type="match status" value="1"/>
</dbReference>
<protein>
    <submittedName>
        <fullName evidence="2">Pimeloyl-ACP methyl ester carboxylesterase</fullName>
    </submittedName>
</protein>
<dbReference type="Pfam" id="PF00196">
    <property type="entry name" value="GerE"/>
    <property type="match status" value="1"/>
</dbReference>
<dbReference type="STRING" id="1122209.SAMN02745752_01303"/>
<proteinExistence type="predicted"/>
<dbReference type="EMBL" id="FPJW01000003">
    <property type="protein sequence ID" value="SFX32771.1"/>
    <property type="molecule type" value="Genomic_DNA"/>
</dbReference>
<dbReference type="SMART" id="SM00421">
    <property type="entry name" value="HTH_LUXR"/>
    <property type="match status" value="1"/>
</dbReference>
<dbReference type="InterPro" id="IPR029058">
    <property type="entry name" value="AB_hydrolase_fold"/>
</dbReference>
<dbReference type="Proteomes" id="UP000182350">
    <property type="component" value="Unassembled WGS sequence"/>
</dbReference>
<name>A0A1K1W6H3_9GAMM</name>
<dbReference type="PROSITE" id="PS50043">
    <property type="entry name" value="HTH_LUXR_2"/>
    <property type="match status" value="1"/>
</dbReference>
<dbReference type="GO" id="GO:0006355">
    <property type="term" value="P:regulation of DNA-templated transcription"/>
    <property type="evidence" value="ECO:0007669"/>
    <property type="project" value="InterPro"/>
</dbReference>
<dbReference type="Gene3D" id="1.10.10.10">
    <property type="entry name" value="Winged helix-like DNA-binding domain superfamily/Winged helix DNA-binding domain"/>
    <property type="match status" value="1"/>
</dbReference>
<evidence type="ECO:0000313" key="3">
    <source>
        <dbReference type="Proteomes" id="UP000182350"/>
    </source>
</evidence>
<sequence>MPLTSTDLSSAQLDQLVRSVASQPEAFHQLVLALMPMIAGEQPLAAETALTLSTALHEIEQLVAEQDQLFTLINNHNAPAIALNEAGQILALNTAAAQLFHISTGDGLASLGIRRQDFVAFHQRLMNVPGPTLIKTQRLASRADNLPLIMMGRYNAQWQAFVLEALQHAWPQSIDQAIKALFGLSTSEREILSGLARGLHAEQLADERQRSVTTVRQQIKSLLQKMGVSSQLQAATLAATAAAQAINDRLNNQSSSMPRLPITSQLQVGEIMRAQRRIGWRRFGDPQGQKILMLHGPSFGAGEYEIDRSAATKHHLDVFAIERPGYGRTQLPNRSEDVLDCQINDLLAFMDDQQLEQVTLLAHEAGLIPALALACRSPERIKGILAISAAPPFQRLEQINAMPAHQAIFIQAARHAPWLARLMIRLLMVRTRHLGPERWTEVIFEGIHQDQQVIQRNQHRSGVIGCYSFYLNQLGAGFEVDLKMMLKDWSSLFSLAPCPVVLMHGDHNTTTPVRTLDIFRQLQPAADIRIIKNAGLTLALSHSEQIYQTLAEINQGRGISTPSG</sequence>
<dbReference type="InterPro" id="IPR000792">
    <property type="entry name" value="Tscrpt_reg_LuxR_C"/>
</dbReference>
<dbReference type="AlphaFoldDB" id="A0A1K1W6H3"/>
<dbReference type="CDD" id="cd06170">
    <property type="entry name" value="LuxR_C_like"/>
    <property type="match status" value="1"/>
</dbReference>
<accession>A0A1K1W6H3</accession>
<feature type="domain" description="HTH luxR-type" evidence="1">
    <location>
        <begin position="177"/>
        <end position="242"/>
    </location>
</feature>